<proteinExistence type="predicted"/>
<keyword evidence="1" id="KW-0812">Transmembrane</keyword>
<evidence type="ECO:0000256" key="1">
    <source>
        <dbReference type="SAM" id="Phobius"/>
    </source>
</evidence>
<dbReference type="EMBL" id="LKEA01000050">
    <property type="protein sequence ID" value="ROV92373.1"/>
    <property type="molecule type" value="Genomic_DNA"/>
</dbReference>
<reference evidence="3 4" key="1">
    <citation type="submission" date="2015-09" db="EMBL/GenBank/DDBJ databases">
        <title>Host preference determinants of Valsa canker pathogens revealed by comparative genomics.</title>
        <authorList>
            <person name="Yin Z."/>
            <person name="Huang L."/>
        </authorList>
    </citation>
    <scope>NUCLEOTIDE SEQUENCE [LARGE SCALE GENOMIC DNA]</scope>
    <source>
        <strain evidence="3 4">03-1</strain>
    </source>
</reference>
<feature type="chain" id="PRO_5019142590" description="Extracellular membrane protein CFEM domain-containing protein" evidence="2">
    <location>
        <begin position="18"/>
        <end position="167"/>
    </location>
</feature>
<name>A0A423VN03_9PEZI</name>
<keyword evidence="4" id="KW-1185">Reference proteome</keyword>
<dbReference type="STRING" id="356882.A0A423VN03"/>
<dbReference type="PROSITE" id="PS51257">
    <property type="entry name" value="PROKAR_LIPOPROTEIN"/>
    <property type="match status" value="1"/>
</dbReference>
<dbReference type="AlphaFoldDB" id="A0A423VN03"/>
<keyword evidence="1" id="KW-0472">Membrane</keyword>
<gene>
    <name evidence="3" type="ORF">VMCG_09152</name>
</gene>
<evidence type="ECO:0000313" key="3">
    <source>
        <dbReference type="EMBL" id="ROV92373.1"/>
    </source>
</evidence>
<comment type="caution">
    <text evidence="3">The sequence shown here is derived from an EMBL/GenBank/DDBJ whole genome shotgun (WGS) entry which is preliminary data.</text>
</comment>
<protein>
    <recommendedName>
        <fullName evidence="5">Extracellular membrane protein CFEM domain-containing protein</fullName>
    </recommendedName>
</protein>
<organism evidence="3 4">
    <name type="scientific">Cytospora schulzeri</name>
    <dbReference type="NCBI Taxonomy" id="448051"/>
    <lineage>
        <taxon>Eukaryota</taxon>
        <taxon>Fungi</taxon>
        <taxon>Dikarya</taxon>
        <taxon>Ascomycota</taxon>
        <taxon>Pezizomycotina</taxon>
        <taxon>Sordariomycetes</taxon>
        <taxon>Sordariomycetidae</taxon>
        <taxon>Diaporthales</taxon>
        <taxon>Cytosporaceae</taxon>
        <taxon>Cytospora</taxon>
    </lineage>
</organism>
<evidence type="ECO:0000313" key="4">
    <source>
        <dbReference type="Proteomes" id="UP000283895"/>
    </source>
</evidence>
<keyword evidence="2" id="KW-0732">Signal</keyword>
<evidence type="ECO:0000256" key="2">
    <source>
        <dbReference type="SAM" id="SignalP"/>
    </source>
</evidence>
<accession>A0A423VN03</accession>
<evidence type="ECO:0008006" key="5">
    <source>
        <dbReference type="Google" id="ProtNLM"/>
    </source>
</evidence>
<feature type="signal peptide" evidence="2">
    <location>
        <begin position="1"/>
        <end position="17"/>
    </location>
</feature>
<feature type="transmembrane region" description="Helical" evidence="1">
    <location>
        <begin position="148"/>
        <end position="166"/>
    </location>
</feature>
<sequence>MKAIIFSLAALLAPTLAQSTTSSAVTSTSSCGAEYIVEQCLTDTESTQKNCDTTDYSCQCAAYQAEATCFNNCPGDSRQATYEGLVSQYCALASQYSTTNTAPATAASTSTSTSSAATTVTGTITGTSTADSTASASASSSANSAADLAMGAGGVMVVIAGFMGVIM</sequence>
<dbReference type="OrthoDB" id="2507140at2759"/>
<keyword evidence="1" id="KW-1133">Transmembrane helix</keyword>
<dbReference type="Proteomes" id="UP000283895">
    <property type="component" value="Unassembled WGS sequence"/>
</dbReference>